<feature type="transmembrane region" description="Helical" evidence="1">
    <location>
        <begin position="67"/>
        <end position="86"/>
    </location>
</feature>
<feature type="transmembrane region" description="Helical" evidence="1">
    <location>
        <begin position="233"/>
        <end position="252"/>
    </location>
</feature>
<dbReference type="OrthoDB" id="5520726at2"/>
<feature type="transmembrane region" description="Helical" evidence="1">
    <location>
        <begin position="258"/>
        <end position="277"/>
    </location>
</feature>
<organism evidence="2 3">
    <name type="scientific">Clostridium beijerinckii</name>
    <name type="common">Clostridium MP</name>
    <dbReference type="NCBI Taxonomy" id="1520"/>
    <lineage>
        <taxon>Bacteria</taxon>
        <taxon>Bacillati</taxon>
        <taxon>Bacillota</taxon>
        <taxon>Clostridia</taxon>
        <taxon>Eubacteriales</taxon>
        <taxon>Clostridiaceae</taxon>
        <taxon>Clostridium</taxon>
    </lineage>
</organism>
<feature type="transmembrane region" description="Helical" evidence="1">
    <location>
        <begin position="205"/>
        <end position="226"/>
    </location>
</feature>
<dbReference type="EMBL" id="CP010086">
    <property type="protein sequence ID" value="AJH00254.1"/>
    <property type="molecule type" value="Genomic_DNA"/>
</dbReference>
<keyword evidence="1" id="KW-1133">Transmembrane helix</keyword>
<evidence type="ECO:0000313" key="3">
    <source>
        <dbReference type="Proteomes" id="UP000031866"/>
    </source>
</evidence>
<dbReference type="Proteomes" id="UP000031866">
    <property type="component" value="Chromosome"/>
</dbReference>
<keyword evidence="1" id="KW-0472">Membrane</keyword>
<feature type="transmembrane region" description="Helical" evidence="1">
    <location>
        <begin position="7"/>
        <end position="28"/>
    </location>
</feature>
<feature type="transmembrane region" description="Helical" evidence="1">
    <location>
        <begin position="98"/>
        <end position="118"/>
    </location>
</feature>
<name>A0A0B5QTS0_CLOBE</name>
<dbReference type="RefSeq" id="WP_041897943.1">
    <property type="nucleotide sequence ID" value="NZ_CP010086.2"/>
</dbReference>
<evidence type="ECO:0000313" key="2">
    <source>
        <dbReference type="EMBL" id="AJH00254.1"/>
    </source>
</evidence>
<dbReference type="STRING" id="1520.LF65_03699"/>
<proteinExistence type="predicted"/>
<dbReference type="GO" id="GO:0051301">
    <property type="term" value="P:cell division"/>
    <property type="evidence" value="ECO:0007669"/>
    <property type="project" value="UniProtKB-KW"/>
</dbReference>
<keyword evidence="2" id="KW-0132">Cell division</keyword>
<evidence type="ECO:0000256" key="1">
    <source>
        <dbReference type="SAM" id="Phobius"/>
    </source>
</evidence>
<keyword evidence="2" id="KW-0131">Cell cycle</keyword>
<keyword evidence="1" id="KW-0812">Transmembrane</keyword>
<accession>A0A0B5QTS0</accession>
<reference evidence="3" key="1">
    <citation type="submission" date="2014-12" db="EMBL/GenBank/DDBJ databases">
        <title>Genome sequence of Clostridium beijerinckii strain 59B.</title>
        <authorList>
            <person name="Little G.T."/>
            <person name="Minton N.P."/>
        </authorList>
    </citation>
    <scope>NUCLEOTIDE SEQUENCE [LARGE SCALE GENOMIC DNA]</scope>
    <source>
        <strain evidence="3">59B</strain>
    </source>
</reference>
<feature type="transmembrane region" description="Helical" evidence="1">
    <location>
        <begin position="168"/>
        <end position="185"/>
    </location>
</feature>
<gene>
    <name evidence="2" type="ORF">LF65_03699</name>
</gene>
<dbReference type="KEGG" id="cbei:LF65_03699"/>
<protein>
    <submittedName>
        <fullName evidence="2">Cell division protein</fullName>
    </submittedName>
</protein>
<sequence>MKKVRLLNFIPLIIAAPPVIIGVIVMYLHNVAVFTVGQNIFCLLIGGLISSFVVSRKEKMKGINTESVTIFVSVILLFLTLINSGMEGVHRWISLGPIKFYVASIVLPIVIIKLWGLLVNGKQRVTIITTIIVSLLLLRQPDASQLTAFIIPMIILIWNNTRNNIIRFSIAGALLIMAVVSWVYLDALPPVSYVEEILSLAANTGIIWFVLGVISLVILPLPFIIFPPKNSKLISRCIGIYFIIILISTQFGNFPIPLMGYGISPIIGYFIAITWLVKDKVKKKNQIK</sequence>
<dbReference type="AlphaFoldDB" id="A0A0B5QTS0"/>
<feature type="transmembrane region" description="Helical" evidence="1">
    <location>
        <begin position="34"/>
        <end position="55"/>
    </location>
</feature>